<sequence>MKSYHSLVDLPKNCTTRSITNTFTDEASHEVTPEDDVDMSGNENQRTHVDDTSLLQQNVTPSEGKTQQVQKKKSGPTQMKNLNEVIAPIEVKFNEMGQSLFVTLSSFLGRLVREIVPYTLVDWRYLSDDMKLVMWKDIQQRFKVYEEWQKDYIFKEMGGL</sequence>
<dbReference type="OrthoDB" id="1112541at2759"/>
<keyword evidence="3" id="KW-1185">Reference proteome</keyword>
<feature type="region of interest" description="Disordered" evidence="1">
    <location>
        <begin position="24"/>
        <end position="79"/>
    </location>
</feature>
<dbReference type="Proteomes" id="UP000594638">
    <property type="component" value="Unassembled WGS sequence"/>
</dbReference>
<name>A0A8S0T2D3_OLEEU</name>
<reference evidence="2 3" key="1">
    <citation type="submission" date="2019-12" db="EMBL/GenBank/DDBJ databases">
        <authorList>
            <person name="Alioto T."/>
            <person name="Alioto T."/>
            <person name="Gomez Garrido J."/>
        </authorList>
    </citation>
    <scope>NUCLEOTIDE SEQUENCE [LARGE SCALE GENOMIC DNA]</scope>
</reference>
<accession>A0A8S0T2D3</accession>
<protein>
    <submittedName>
        <fullName evidence="2">Uncharacterized protein</fullName>
    </submittedName>
</protein>
<organism evidence="2 3">
    <name type="scientific">Olea europaea subsp. europaea</name>
    <dbReference type="NCBI Taxonomy" id="158383"/>
    <lineage>
        <taxon>Eukaryota</taxon>
        <taxon>Viridiplantae</taxon>
        <taxon>Streptophyta</taxon>
        <taxon>Embryophyta</taxon>
        <taxon>Tracheophyta</taxon>
        <taxon>Spermatophyta</taxon>
        <taxon>Magnoliopsida</taxon>
        <taxon>eudicotyledons</taxon>
        <taxon>Gunneridae</taxon>
        <taxon>Pentapetalae</taxon>
        <taxon>asterids</taxon>
        <taxon>lamiids</taxon>
        <taxon>Lamiales</taxon>
        <taxon>Oleaceae</taxon>
        <taxon>Oleeae</taxon>
        <taxon>Olea</taxon>
    </lineage>
</organism>
<feature type="compositionally biased region" description="Polar residues" evidence="1">
    <location>
        <begin position="53"/>
        <end position="79"/>
    </location>
</feature>
<evidence type="ECO:0000256" key="1">
    <source>
        <dbReference type="SAM" id="MobiDB-lite"/>
    </source>
</evidence>
<comment type="caution">
    <text evidence="2">The sequence shown here is derived from an EMBL/GenBank/DDBJ whole genome shotgun (WGS) entry which is preliminary data.</text>
</comment>
<dbReference type="AlphaFoldDB" id="A0A8S0T2D3"/>
<dbReference type="Gramene" id="OE9A019811T1">
    <property type="protein sequence ID" value="OE9A019811C1"/>
    <property type="gene ID" value="OE9A019811"/>
</dbReference>
<evidence type="ECO:0000313" key="2">
    <source>
        <dbReference type="EMBL" id="CAA2998052.1"/>
    </source>
</evidence>
<dbReference type="EMBL" id="CACTIH010005578">
    <property type="protein sequence ID" value="CAA2998052.1"/>
    <property type="molecule type" value="Genomic_DNA"/>
</dbReference>
<evidence type="ECO:0000313" key="3">
    <source>
        <dbReference type="Proteomes" id="UP000594638"/>
    </source>
</evidence>
<proteinExistence type="predicted"/>
<gene>
    <name evidence="2" type="ORF">OLEA9_A019811</name>
</gene>